<dbReference type="EMBL" id="JABEQG010000003">
    <property type="protein sequence ID" value="MBB2155303.1"/>
    <property type="molecule type" value="Genomic_DNA"/>
</dbReference>
<dbReference type="Gene3D" id="3.40.50.300">
    <property type="entry name" value="P-loop containing nucleotide triphosphate hydrolases"/>
    <property type="match status" value="1"/>
</dbReference>
<dbReference type="SUPFAM" id="SSF52540">
    <property type="entry name" value="P-loop containing nucleoside triphosphate hydrolases"/>
    <property type="match status" value="1"/>
</dbReference>
<accession>A0A7W4FCM5</accession>
<dbReference type="InterPro" id="IPR003593">
    <property type="entry name" value="AAA+_ATPase"/>
</dbReference>
<evidence type="ECO:0000256" key="3">
    <source>
        <dbReference type="ARBA" id="ARBA00022840"/>
    </source>
</evidence>
<keyword evidence="2" id="KW-0547">Nucleotide-binding</keyword>
<evidence type="ECO:0000256" key="1">
    <source>
        <dbReference type="ARBA" id="ARBA00022448"/>
    </source>
</evidence>
<dbReference type="GO" id="GO:0016887">
    <property type="term" value="F:ATP hydrolysis activity"/>
    <property type="evidence" value="ECO:0007669"/>
    <property type="project" value="InterPro"/>
</dbReference>
<dbReference type="InterPro" id="IPR050763">
    <property type="entry name" value="ABC_transporter_ATP-binding"/>
</dbReference>
<keyword evidence="3 4" id="KW-0067">ATP-binding</keyword>
<reference evidence="4 5" key="1">
    <citation type="submission" date="2020-04" db="EMBL/GenBank/DDBJ databases">
        <title>Description of novel Gluconacetobacter.</title>
        <authorList>
            <person name="Sombolestani A."/>
        </authorList>
    </citation>
    <scope>NUCLEOTIDE SEQUENCE [LARGE SCALE GENOMIC DNA]</scope>
    <source>
        <strain evidence="4 5">LMG 7603</strain>
    </source>
</reference>
<organism evidence="4 5">
    <name type="scientific">Gluconacetobacter diazotrophicus</name>
    <name type="common">Acetobacter diazotrophicus</name>
    <dbReference type="NCBI Taxonomy" id="33996"/>
    <lineage>
        <taxon>Bacteria</taxon>
        <taxon>Pseudomonadati</taxon>
        <taxon>Pseudomonadota</taxon>
        <taxon>Alphaproteobacteria</taxon>
        <taxon>Acetobacterales</taxon>
        <taxon>Acetobacteraceae</taxon>
        <taxon>Gluconacetobacter</taxon>
    </lineage>
</organism>
<dbReference type="Proteomes" id="UP000550787">
    <property type="component" value="Unassembled WGS sequence"/>
</dbReference>
<gene>
    <name evidence="4" type="ORF">HLH33_03100</name>
</gene>
<dbReference type="CDD" id="cd03230">
    <property type="entry name" value="ABC_DR_subfamily_A"/>
    <property type="match status" value="1"/>
</dbReference>
<proteinExistence type="predicted"/>
<evidence type="ECO:0000256" key="2">
    <source>
        <dbReference type="ARBA" id="ARBA00022741"/>
    </source>
</evidence>
<dbReference type="OMA" id="LRRDMWK"/>
<evidence type="ECO:0000313" key="5">
    <source>
        <dbReference type="Proteomes" id="UP000550787"/>
    </source>
</evidence>
<dbReference type="SMART" id="SM00382">
    <property type="entry name" value="AAA"/>
    <property type="match status" value="1"/>
</dbReference>
<sequence>MTQPPPACLSAVTKRLVGKTVLCDFSLTLGAGEVTALLGPNGAGKTTGIGLLTGRLRPDAGQARLFGLDPARAAARARMGVMLQAAGLPDAMTVAELVTLQSGYYRRPRPVAETLALAGLSDLAHRRCAALSGGQARRVQYALAICGRPDLLILDEPTAAMDRASARALWSTVRDAADDGAAILLTSHDLAEADALADRVVVMNAGQIVADDTPAALRTRTGGSVIRCRSALPPAIAATLPAVREAVRDGADLRLVTADAVATARGLCDRDPALAALRIHDATLEDAIAILLTPEKGLAA</sequence>
<keyword evidence="1" id="KW-0813">Transport</keyword>
<dbReference type="PANTHER" id="PTHR42711:SF17">
    <property type="entry name" value="ABC TRANSPORTER ATP-BINDING PROTEIN"/>
    <property type="match status" value="1"/>
</dbReference>
<dbReference type="InterPro" id="IPR027417">
    <property type="entry name" value="P-loop_NTPase"/>
</dbReference>
<protein>
    <submittedName>
        <fullName evidence="4">ABC transporter ATP-binding protein</fullName>
    </submittedName>
</protein>
<dbReference type="AlphaFoldDB" id="A0A7W4FCM5"/>
<evidence type="ECO:0000313" key="4">
    <source>
        <dbReference type="EMBL" id="MBB2155303.1"/>
    </source>
</evidence>
<dbReference type="RefSeq" id="WP_012224307.1">
    <property type="nucleotide sequence ID" value="NZ_JABEQG010000003.1"/>
</dbReference>
<dbReference type="GO" id="GO:0005524">
    <property type="term" value="F:ATP binding"/>
    <property type="evidence" value="ECO:0007669"/>
    <property type="project" value="UniProtKB-KW"/>
</dbReference>
<dbReference type="PROSITE" id="PS50893">
    <property type="entry name" value="ABC_TRANSPORTER_2"/>
    <property type="match status" value="1"/>
</dbReference>
<dbReference type="InterPro" id="IPR003439">
    <property type="entry name" value="ABC_transporter-like_ATP-bd"/>
</dbReference>
<comment type="caution">
    <text evidence="4">The sequence shown here is derived from an EMBL/GenBank/DDBJ whole genome shotgun (WGS) entry which is preliminary data.</text>
</comment>
<dbReference type="Pfam" id="PF00005">
    <property type="entry name" value="ABC_tran"/>
    <property type="match status" value="1"/>
</dbReference>
<dbReference type="PANTHER" id="PTHR42711">
    <property type="entry name" value="ABC TRANSPORTER ATP-BINDING PROTEIN"/>
    <property type="match status" value="1"/>
</dbReference>
<name>A0A7W4FCM5_GLUDI</name>